<accession>A0A7Y0L0V0</accession>
<protein>
    <submittedName>
        <fullName evidence="5">Spore germination protein</fullName>
    </submittedName>
</protein>
<feature type="transmembrane region" description="Helical" evidence="4">
    <location>
        <begin position="352"/>
        <end position="378"/>
    </location>
</feature>
<dbReference type="PANTHER" id="PTHR22550">
    <property type="entry name" value="SPORE GERMINATION PROTEIN"/>
    <property type="match status" value="1"/>
</dbReference>
<organism evidence="5 6">
    <name type="scientific">Sulfobacillus harzensis</name>
    <dbReference type="NCBI Taxonomy" id="2729629"/>
    <lineage>
        <taxon>Bacteria</taxon>
        <taxon>Bacillati</taxon>
        <taxon>Bacillota</taxon>
        <taxon>Clostridia</taxon>
        <taxon>Eubacteriales</taxon>
        <taxon>Clostridiales Family XVII. Incertae Sedis</taxon>
        <taxon>Sulfobacillus</taxon>
    </lineage>
</organism>
<reference evidence="5 6" key="1">
    <citation type="submission" date="2020-04" db="EMBL/GenBank/DDBJ databases">
        <authorList>
            <person name="Zhang R."/>
            <person name="Schippers A."/>
        </authorList>
    </citation>
    <scope>NUCLEOTIDE SEQUENCE [LARGE SCALE GENOMIC DNA]</scope>
    <source>
        <strain evidence="5 6">DSM 109850</strain>
    </source>
</reference>
<feature type="transmembrane region" description="Helical" evidence="4">
    <location>
        <begin position="399"/>
        <end position="431"/>
    </location>
</feature>
<gene>
    <name evidence="5" type="ORF">HIJ39_02380</name>
</gene>
<keyword evidence="6" id="KW-1185">Reference proteome</keyword>
<proteinExistence type="inferred from homology"/>
<dbReference type="InterPro" id="IPR050768">
    <property type="entry name" value="UPF0353/GerABKA_families"/>
</dbReference>
<comment type="similarity">
    <text evidence="1">Belongs to the GerABKA family.</text>
</comment>
<evidence type="ECO:0000313" key="6">
    <source>
        <dbReference type="Proteomes" id="UP000533476"/>
    </source>
</evidence>
<name>A0A7Y0L0V0_9FIRM</name>
<evidence type="ECO:0000256" key="4">
    <source>
        <dbReference type="SAM" id="Phobius"/>
    </source>
</evidence>
<keyword evidence="2 4" id="KW-0472">Membrane</keyword>
<dbReference type="PIRSF" id="PIRSF005690">
    <property type="entry name" value="GerBA"/>
    <property type="match status" value="1"/>
</dbReference>
<evidence type="ECO:0000313" key="5">
    <source>
        <dbReference type="EMBL" id="NMP21207.1"/>
    </source>
</evidence>
<dbReference type="EMBL" id="JABBVZ010000005">
    <property type="protein sequence ID" value="NMP21207.1"/>
    <property type="molecule type" value="Genomic_DNA"/>
</dbReference>
<dbReference type="InterPro" id="IPR004995">
    <property type="entry name" value="Spore_Ger"/>
</dbReference>
<comment type="caution">
    <text evidence="5">The sequence shown here is derived from an EMBL/GenBank/DDBJ whole genome shotgun (WGS) entry which is preliminary data.</text>
</comment>
<dbReference type="GO" id="GO:0016020">
    <property type="term" value="C:membrane"/>
    <property type="evidence" value="ECO:0007669"/>
    <property type="project" value="InterPro"/>
</dbReference>
<dbReference type="GO" id="GO:0009847">
    <property type="term" value="P:spore germination"/>
    <property type="evidence" value="ECO:0007669"/>
    <property type="project" value="InterPro"/>
</dbReference>
<evidence type="ECO:0000256" key="2">
    <source>
        <dbReference type="ARBA" id="ARBA00023136"/>
    </source>
</evidence>
<keyword evidence="4" id="KW-0812">Transmembrane</keyword>
<feature type="transmembrane region" description="Helical" evidence="4">
    <location>
        <begin position="443"/>
        <end position="468"/>
    </location>
</feature>
<dbReference type="AlphaFoldDB" id="A0A7Y0L0V0"/>
<evidence type="ECO:0000256" key="3">
    <source>
        <dbReference type="SAM" id="MobiDB-lite"/>
    </source>
</evidence>
<dbReference type="PANTHER" id="PTHR22550:SF5">
    <property type="entry name" value="LEUCINE ZIPPER PROTEIN 4"/>
    <property type="match status" value="1"/>
</dbReference>
<sequence length="543" mass="60070">MTLLKDIITETSTLEKRLSGFATDLAGSGSLDEFSGHVEAAYERLKNTVGQSPDIIIRRFYIGSTVRIPAVLAFVDGLSDSQIIDQDTIMVSQEYDRAYTITQDPNRAHQIVHDSVVASGHLAVETSWNKLLVKLMGGNTILFIEGTQSVLVVDTVKYPARSISTPTTERTVMGSQEAFNEVILTQMNLIRMRIKSPDLHFDNISVGSLSHTNVAIAHIEGLTNPAIVRAAKERLAVAQLAEVQTGQELIPYLTDGAQTLFPLIRRTERPDVVARELSMGKIAILVDTTPFVMLAPNTLMDFYQTIEDYTMNSWYGTLERLIRFLGLFLGLLLPPLYIALTSVNPDLLPTKLVLTIAGSRVGLPFPPIFEVMTMWAIIEVLREAALRLPKELSQTLGTVGAIVVGTAIVKAGIVSPLMIVIITLTALGLFTSPSYEMAVPWRVLFWFLITASYFLGLYGIILALLMVLAHLASLEVFGVPYLSPFGPYRGRDIRDTFVRFPTPMMTERPRALETLQPQKSANYNLNPGENPPLHRVAEERVND</sequence>
<keyword evidence="4" id="KW-1133">Transmembrane helix</keyword>
<feature type="transmembrane region" description="Helical" evidence="4">
    <location>
        <begin position="321"/>
        <end position="340"/>
    </location>
</feature>
<dbReference type="Proteomes" id="UP000533476">
    <property type="component" value="Unassembled WGS sequence"/>
</dbReference>
<feature type="region of interest" description="Disordered" evidence="3">
    <location>
        <begin position="520"/>
        <end position="543"/>
    </location>
</feature>
<dbReference type="Pfam" id="PF03323">
    <property type="entry name" value="GerA"/>
    <property type="match status" value="1"/>
</dbReference>
<evidence type="ECO:0000256" key="1">
    <source>
        <dbReference type="ARBA" id="ARBA00005278"/>
    </source>
</evidence>